<dbReference type="Proteomes" id="UP000053647">
    <property type="component" value="Unassembled WGS sequence"/>
</dbReference>
<protein>
    <submittedName>
        <fullName evidence="1">Unplaced genomic scaffold PAXINscaffold_995, whole genome shotgun sequence</fullName>
    </submittedName>
</protein>
<evidence type="ECO:0000313" key="2">
    <source>
        <dbReference type="Proteomes" id="UP000053647"/>
    </source>
</evidence>
<evidence type="ECO:0000313" key="1">
    <source>
        <dbReference type="EMBL" id="KIJ06458.1"/>
    </source>
</evidence>
<reference evidence="2" key="2">
    <citation type="submission" date="2015-01" db="EMBL/GenBank/DDBJ databases">
        <title>Evolutionary Origins and Diversification of the Mycorrhizal Mutualists.</title>
        <authorList>
            <consortium name="DOE Joint Genome Institute"/>
            <consortium name="Mycorrhizal Genomics Consortium"/>
            <person name="Kohler A."/>
            <person name="Kuo A."/>
            <person name="Nagy L.G."/>
            <person name="Floudas D."/>
            <person name="Copeland A."/>
            <person name="Barry K.W."/>
            <person name="Cichocki N."/>
            <person name="Veneault-Fourrey C."/>
            <person name="LaButti K."/>
            <person name="Lindquist E.A."/>
            <person name="Lipzen A."/>
            <person name="Lundell T."/>
            <person name="Morin E."/>
            <person name="Murat C."/>
            <person name="Riley R."/>
            <person name="Ohm R."/>
            <person name="Sun H."/>
            <person name="Tunlid A."/>
            <person name="Henrissat B."/>
            <person name="Grigoriev I.V."/>
            <person name="Hibbett D.S."/>
            <person name="Martin F."/>
        </authorList>
    </citation>
    <scope>NUCLEOTIDE SEQUENCE [LARGE SCALE GENOMIC DNA]</scope>
    <source>
        <strain evidence="2">ATCC 200175</strain>
    </source>
</reference>
<sequence>MPAYCSLEDLVIGGYILDLDQAKEWADKRFPDQNFQWRSRGTVDVPINRCLNDLFNNEGDQRKHDRCIVVPWKDSVRVCFPTVSIWNPPKGQHISFQENDTARSLKKVLFEKVSNLTYLEEIPFVTIYDPYYTKRA</sequence>
<name>A0A0C9T513_PAXIN</name>
<proteinExistence type="predicted"/>
<reference evidence="1 2" key="1">
    <citation type="submission" date="2014-06" db="EMBL/GenBank/DDBJ databases">
        <authorList>
            <consortium name="DOE Joint Genome Institute"/>
            <person name="Kuo A."/>
            <person name="Kohler A."/>
            <person name="Nagy L.G."/>
            <person name="Floudas D."/>
            <person name="Copeland A."/>
            <person name="Barry K.W."/>
            <person name="Cichocki N."/>
            <person name="Veneault-Fourrey C."/>
            <person name="LaButti K."/>
            <person name="Lindquist E.A."/>
            <person name="Lipzen A."/>
            <person name="Lundell T."/>
            <person name="Morin E."/>
            <person name="Murat C."/>
            <person name="Sun H."/>
            <person name="Tunlid A."/>
            <person name="Henrissat B."/>
            <person name="Grigoriev I.V."/>
            <person name="Hibbett D.S."/>
            <person name="Martin F."/>
            <person name="Nordberg H.P."/>
            <person name="Cantor M.N."/>
            <person name="Hua S.X."/>
        </authorList>
    </citation>
    <scope>NUCLEOTIDE SEQUENCE [LARGE SCALE GENOMIC DNA]</scope>
    <source>
        <strain evidence="1 2">ATCC 200175</strain>
    </source>
</reference>
<organism evidence="1 2">
    <name type="scientific">Paxillus involutus ATCC 200175</name>
    <dbReference type="NCBI Taxonomy" id="664439"/>
    <lineage>
        <taxon>Eukaryota</taxon>
        <taxon>Fungi</taxon>
        <taxon>Dikarya</taxon>
        <taxon>Basidiomycota</taxon>
        <taxon>Agaricomycotina</taxon>
        <taxon>Agaricomycetes</taxon>
        <taxon>Agaricomycetidae</taxon>
        <taxon>Boletales</taxon>
        <taxon>Paxilineae</taxon>
        <taxon>Paxillaceae</taxon>
        <taxon>Paxillus</taxon>
    </lineage>
</organism>
<gene>
    <name evidence="1" type="ORF">PAXINDRAFT_103361</name>
</gene>
<keyword evidence="2" id="KW-1185">Reference proteome</keyword>
<dbReference type="EMBL" id="KN820317">
    <property type="protein sequence ID" value="KIJ06458.1"/>
    <property type="molecule type" value="Genomic_DNA"/>
</dbReference>
<accession>A0A0C9T513</accession>
<dbReference type="OrthoDB" id="2690846at2759"/>
<dbReference type="AlphaFoldDB" id="A0A0C9T513"/>
<dbReference type="HOGENOM" id="CLU_1917705_0_0_1"/>